<evidence type="ECO:0000256" key="3">
    <source>
        <dbReference type="ARBA" id="ARBA00022525"/>
    </source>
</evidence>
<keyword evidence="5" id="KW-0119">Carbohydrate metabolism</keyword>
<dbReference type="EC" id="1.14.99.56" evidence="5"/>
<dbReference type="RefSeq" id="XP_040789253.1">
    <property type="nucleotide sequence ID" value="XM_040928560.1"/>
</dbReference>
<sequence>MLLAALASAPAALAHTVFTDFFVNGQPQGDGVAMRMSPNSDTAGSPINGLGSEDMACNVGGTKGVSRVQSVPDGALLSFEIRSWADDPSKPPLDRGHKGPCAVYLKKVSSAINDKAAGDGWFKLFDHGYDSSTQRWCTDEIIDNKGLLSINLPKGLEGGYYLARPEILALHAANNGDPQFYTGCAQIFLESTGNLVPESTVSIPGHVQNNQPSTNFDIYNTDNAKYTVPGPAVAKLTAKGTQSGSDALTSQTEGQKPDGCLVENANWCGHEVPSYTDETGCWAASKDCYAQGEVCWNTSPPTGNAGCKIWQTKCQGIQAECTAKNFNGPPNKGKVLTPEKSVRDVGKVMATVGGGIADAPAPKTSATNKEASKTETPAKATDAPTTKEADKEESKPQTSAKPRPAKTTPVEAAAPKPTPVDSDDSESDSDDEPATPAPASPAASSIVASDAPLYTITVAPSSAGAPAPTEAPQVCPKGFKCITETVVVTQTVYVTAAYDSYKKRSGSFRQRRHPHRH</sequence>
<dbReference type="GO" id="GO:0004497">
    <property type="term" value="F:monooxygenase activity"/>
    <property type="evidence" value="ECO:0007669"/>
    <property type="project" value="UniProtKB-KW"/>
</dbReference>
<protein>
    <recommendedName>
        <fullName evidence="5">AA9 family lytic polysaccharide monooxygenase</fullName>
        <ecNumber evidence="5">1.14.99.56</ecNumber>
    </recommendedName>
    <alternativeName>
        <fullName evidence="5">Endo-beta-1,4-glucanase</fullName>
    </alternativeName>
    <alternativeName>
        <fullName evidence="5">Glycosyl hydrolase 61 family protein</fullName>
    </alternativeName>
</protein>
<keyword evidence="8" id="KW-0560">Oxidoreductase</keyword>
<dbReference type="InterPro" id="IPR005103">
    <property type="entry name" value="AA9_LPMO"/>
</dbReference>
<dbReference type="Pfam" id="PF03443">
    <property type="entry name" value="AA9"/>
    <property type="match status" value="1"/>
</dbReference>
<dbReference type="GO" id="GO:0030245">
    <property type="term" value="P:cellulose catabolic process"/>
    <property type="evidence" value="ECO:0007669"/>
    <property type="project" value="UniProtKB-UniRule"/>
</dbReference>
<dbReference type="InterPro" id="IPR049892">
    <property type="entry name" value="AA9"/>
</dbReference>
<feature type="compositionally biased region" description="Acidic residues" evidence="6">
    <location>
        <begin position="421"/>
        <end position="433"/>
    </location>
</feature>
<keyword evidence="8" id="KW-0503">Monooxygenase</keyword>
<comment type="cofactor">
    <cofactor evidence="1">
        <name>Cu(2+)</name>
        <dbReference type="ChEBI" id="CHEBI:29036"/>
    </cofactor>
</comment>
<comment type="domain">
    <text evidence="5">Has a modular structure: an endo-beta-1,4-glucanase catalytic module at the N-terminus, a linker rich in serines and threonines, and a C-terminal carbohydrate-binding module (CBM).</text>
</comment>
<organism evidence="8 9">
    <name type="scientific">Cucurbitaria berberidis CBS 394.84</name>
    <dbReference type="NCBI Taxonomy" id="1168544"/>
    <lineage>
        <taxon>Eukaryota</taxon>
        <taxon>Fungi</taxon>
        <taxon>Dikarya</taxon>
        <taxon>Ascomycota</taxon>
        <taxon>Pezizomycotina</taxon>
        <taxon>Dothideomycetes</taxon>
        <taxon>Pleosporomycetidae</taxon>
        <taxon>Pleosporales</taxon>
        <taxon>Pleosporineae</taxon>
        <taxon>Cucurbitariaceae</taxon>
        <taxon>Cucurbitaria</taxon>
    </lineage>
</organism>
<keyword evidence="9" id="KW-1185">Reference proteome</keyword>
<dbReference type="CDD" id="cd21175">
    <property type="entry name" value="LPMO_AA9"/>
    <property type="match status" value="1"/>
</dbReference>
<name>A0A9P4GJF0_9PLEO</name>
<keyword evidence="5" id="KW-0624">Polysaccharide degradation</keyword>
<dbReference type="OrthoDB" id="5985073at2759"/>
<evidence type="ECO:0000259" key="7">
    <source>
        <dbReference type="Pfam" id="PF03443"/>
    </source>
</evidence>
<reference evidence="8" key="1">
    <citation type="submission" date="2020-01" db="EMBL/GenBank/DDBJ databases">
        <authorList>
            <consortium name="DOE Joint Genome Institute"/>
            <person name="Haridas S."/>
            <person name="Albert R."/>
            <person name="Binder M."/>
            <person name="Bloem J."/>
            <person name="Labutti K."/>
            <person name="Salamov A."/>
            <person name="Andreopoulos B."/>
            <person name="Baker S.E."/>
            <person name="Barry K."/>
            <person name="Bills G."/>
            <person name="Bluhm B.H."/>
            <person name="Cannon C."/>
            <person name="Castanera R."/>
            <person name="Culley D.E."/>
            <person name="Daum C."/>
            <person name="Ezra D."/>
            <person name="Gonzalez J.B."/>
            <person name="Henrissat B."/>
            <person name="Kuo A."/>
            <person name="Liang C."/>
            <person name="Lipzen A."/>
            <person name="Lutzoni F."/>
            <person name="Magnuson J."/>
            <person name="Mondo S."/>
            <person name="Nolan M."/>
            <person name="Ohm R."/>
            <person name="Pangilinan J."/>
            <person name="Park H.-J."/>
            <person name="Ramirez L."/>
            <person name="Alfaro M."/>
            <person name="Sun H."/>
            <person name="Tritt A."/>
            <person name="Yoshinaga Y."/>
            <person name="Zwiers L.-H."/>
            <person name="Turgeon B.G."/>
            <person name="Goodwin S.B."/>
            <person name="Spatafora J.W."/>
            <person name="Crous P.W."/>
            <person name="Grigoriev I.V."/>
        </authorList>
    </citation>
    <scope>NUCLEOTIDE SEQUENCE</scope>
    <source>
        <strain evidence="8">CBS 394.84</strain>
    </source>
</reference>
<evidence type="ECO:0000256" key="2">
    <source>
        <dbReference type="ARBA" id="ARBA00004613"/>
    </source>
</evidence>
<dbReference type="Proteomes" id="UP000800039">
    <property type="component" value="Unassembled WGS sequence"/>
</dbReference>
<feature type="region of interest" description="Disordered" evidence="6">
    <location>
        <begin position="353"/>
        <end position="446"/>
    </location>
</feature>
<dbReference type="PANTHER" id="PTHR33353:SF32">
    <property type="entry name" value="ENDO-BETA-1,4-GLUCANASE D"/>
    <property type="match status" value="1"/>
</dbReference>
<keyword evidence="3 5" id="KW-0964">Secreted</keyword>
<gene>
    <name evidence="8" type="ORF">K460DRAFT_282329</name>
</gene>
<keyword evidence="5" id="KW-0136">Cellulose degradation</keyword>
<comment type="subcellular location">
    <subcellularLocation>
        <location evidence="2 5">Secreted</location>
    </subcellularLocation>
</comment>
<feature type="compositionally biased region" description="Basic and acidic residues" evidence="6">
    <location>
        <begin position="385"/>
        <end position="395"/>
    </location>
</feature>
<evidence type="ECO:0000256" key="4">
    <source>
        <dbReference type="ARBA" id="ARBA00023157"/>
    </source>
</evidence>
<evidence type="ECO:0000313" key="8">
    <source>
        <dbReference type="EMBL" id="KAF1846690.1"/>
    </source>
</evidence>
<dbReference type="GO" id="GO:0008810">
    <property type="term" value="F:cellulase activity"/>
    <property type="evidence" value="ECO:0007669"/>
    <property type="project" value="UniProtKB-UniRule"/>
</dbReference>
<dbReference type="Gene3D" id="2.70.50.70">
    <property type="match status" value="1"/>
</dbReference>
<evidence type="ECO:0000256" key="6">
    <source>
        <dbReference type="SAM" id="MobiDB-lite"/>
    </source>
</evidence>
<comment type="catalytic activity">
    <reaction evidence="5">
        <text>[(1-&gt;4)-beta-D-glucosyl]n+m + reduced acceptor + O2 = 4-dehydro-beta-D-glucosyl-[(1-&gt;4)-beta-D-glucosyl]n-1 + [(1-&gt;4)-beta-D-glucosyl]m + acceptor + H2O.</text>
        <dbReference type="EC" id="1.14.99.56"/>
    </reaction>
</comment>
<dbReference type="GO" id="GO:0030248">
    <property type="term" value="F:cellulose binding"/>
    <property type="evidence" value="ECO:0007669"/>
    <property type="project" value="UniProtKB-UniRule"/>
</dbReference>
<feature type="compositionally biased region" description="Low complexity" evidence="6">
    <location>
        <begin position="374"/>
        <end position="384"/>
    </location>
</feature>
<dbReference type="PANTHER" id="PTHR33353">
    <property type="entry name" value="PUTATIVE (AFU_ORTHOLOGUE AFUA_1G12560)-RELATED"/>
    <property type="match status" value="1"/>
</dbReference>
<feature type="domain" description="Auxiliary Activity family 9 catalytic" evidence="7">
    <location>
        <begin position="15"/>
        <end position="226"/>
    </location>
</feature>
<evidence type="ECO:0000313" key="9">
    <source>
        <dbReference type="Proteomes" id="UP000800039"/>
    </source>
</evidence>
<evidence type="ECO:0000256" key="1">
    <source>
        <dbReference type="ARBA" id="ARBA00001973"/>
    </source>
</evidence>
<evidence type="ECO:0000256" key="5">
    <source>
        <dbReference type="RuleBase" id="RU368122"/>
    </source>
</evidence>
<comment type="caution">
    <text evidence="8">The sequence shown here is derived from an EMBL/GenBank/DDBJ whole genome shotgun (WGS) entry which is preliminary data.</text>
</comment>
<dbReference type="AlphaFoldDB" id="A0A9P4GJF0"/>
<proteinExistence type="predicted"/>
<accession>A0A9P4GJF0</accession>
<dbReference type="EMBL" id="ML976616">
    <property type="protein sequence ID" value="KAF1846690.1"/>
    <property type="molecule type" value="Genomic_DNA"/>
</dbReference>
<keyword evidence="4 5" id="KW-1015">Disulfide bond</keyword>
<dbReference type="GO" id="GO:0005576">
    <property type="term" value="C:extracellular region"/>
    <property type="evidence" value="ECO:0007669"/>
    <property type="project" value="UniProtKB-SubCell"/>
</dbReference>
<comment type="function">
    <text evidence="5">Lytic polysaccharide monooxygenase (LMPO) that depolymerizes crystalline and amorphous polysaccharides via the oxidation of scissile alpha- or beta-(1-4)-glycosidic bonds, yielding C1 and/or C4 oxidation products. Catalysis by LPMOs requires the reduction of the active-site copper from Cu(II) to Cu(I) by a reducing agent and H(2)O(2) or O(2) as a cosubstrate.</text>
</comment>
<dbReference type="GeneID" id="63845813"/>